<evidence type="ECO:0000256" key="1">
    <source>
        <dbReference type="SAM" id="MobiDB-lite"/>
    </source>
</evidence>
<keyword evidence="4" id="KW-1185">Reference proteome</keyword>
<name>A0A923E3F0_9ACTO</name>
<reference evidence="3" key="1">
    <citation type="submission" date="2020-08" db="EMBL/GenBank/DDBJ databases">
        <title>Sequencing the genomes of 1000 actinobacteria strains.</title>
        <authorList>
            <person name="Klenk H.-P."/>
        </authorList>
    </citation>
    <scope>NUCLEOTIDE SEQUENCE</scope>
    <source>
        <strain evidence="3">DSM 10695</strain>
    </source>
</reference>
<dbReference type="Proteomes" id="UP000617426">
    <property type="component" value="Unassembled WGS sequence"/>
</dbReference>
<organism evidence="3 4">
    <name type="scientific">Schaalia hyovaginalis</name>
    <dbReference type="NCBI Taxonomy" id="29316"/>
    <lineage>
        <taxon>Bacteria</taxon>
        <taxon>Bacillati</taxon>
        <taxon>Actinomycetota</taxon>
        <taxon>Actinomycetes</taxon>
        <taxon>Actinomycetales</taxon>
        <taxon>Actinomycetaceae</taxon>
        <taxon>Schaalia</taxon>
    </lineage>
</organism>
<evidence type="ECO:0000313" key="4">
    <source>
        <dbReference type="Proteomes" id="UP000617426"/>
    </source>
</evidence>
<accession>A0A923E3F0</accession>
<feature type="transmembrane region" description="Helical" evidence="2">
    <location>
        <begin position="55"/>
        <end position="74"/>
    </location>
</feature>
<feature type="compositionally biased region" description="Basic and acidic residues" evidence="1">
    <location>
        <begin position="95"/>
        <end position="107"/>
    </location>
</feature>
<dbReference type="EMBL" id="JACHMK010000001">
    <property type="protein sequence ID" value="MBB6335323.1"/>
    <property type="molecule type" value="Genomic_DNA"/>
</dbReference>
<keyword evidence="2" id="KW-1133">Transmembrane helix</keyword>
<gene>
    <name evidence="3" type="ORF">HD592_001888</name>
</gene>
<feature type="region of interest" description="Disordered" evidence="1">
    <location>
        <begin position="82"/>
        <end position="107"/>
    </location>
</feature>
<comment type="caution">
    <text evidence="3">The sequence shown here is derived from an EMBL/GenBank/DDBJ whole genome shotgun (WGS) entry which is preliminary data.</text>
</comment>
<protein>
    <submittedName>
        <fullName evidence="3">Uncharacterized protein</fullName>
    </submittedName>
</protein>
<dbReference type="RefSeq" id="WP_246430012.1">
    <property type="nucleotide sequence ID" value="NZ_JACHMK010000001.1"/>
</dbReference>
<dbReference type="AlphaFoldDB" id="A0A923E3F0"/>
<sequence length="107" mass="11575">MTEYDMKGPDTRTRRYWVSATVGIGAMLVFALLSLFLLGGVMFGSGSFRQVADRAFPWSLLALFVAGVAMLIANRRGSETDEERALEGVAEEEAAAERAAAEGPERS</sequence>
<keyword evidence="2" id="KW-0812">Transmembrane</keyword>
<evidence type="ECO:0000256" key="2">
    <source>
        <dbReference type="SAM" id="Phobius"/>
    </source>
</evidence>
<proteinExistence type="predicted"/>
<keyword evidence="2" id="KW-0472">Membrane</keyword>
<evidence type="ECO:0000313" key="3">
    <source>
        <dbReference type="EMBL" id="MBB6335323.1"/>
    </source>
</evidence>
<feature type="transmembrane region" description="Helical" evidence="2">
    <location>
        <begin position="16"/>
        <end position="43"/>
    </location>
</feature>